<protein>
    <submittedName>
        <fullName evidence="1">Uncharacterized protein</fullName>
    </submittedName>
</protein>
<evidence type="ECO:0000313" key="2">
    <source>
        <dbReference type="Proteomes" id="UP001139981"/>
    </source>
</evidence>
<name>A0ACC1M1H2_9FUNG</name>
<dbReference type="EMBL" id="JANBVB010000707">
    <property type="protein sequence ID" value="KAJ2892556.1"/>
    <property type="molecule type" value="Genomic_DNA"/>
</dbReference>
<proteinExistence type="predicted"/>
<evidence type="ECO:0000313" key="1">
    <source>
        <dbReference type="EMBL" id="KAJ2892556.1"/>
    </source>
</evidence>
<sequence length="479" mass="50996">MRLSPILTFVPLAVLALVSHAPMVSSAAVPAQISPRLTTPAPVAPAIDDRRNDAYALKGSVVAPHAPISGPIPHETRHDQVPEQIPEDAIAIPAPNANSTGDKSSPKQMMLFFPDPADKLTPEQQHEWAQKFNKSMSEMSPKERESWMQEVQRSMSQTPQTADSAKHVLPGGKGRPAGKNLSSCAWSLPDTMLAAAPSLSSARSVPSAYAVESTVVPNIFAAITPVQQVVETSILEVDGGASLVREQVMTADTQLGLVSNSNTQDDITDTELEVTTPLAADSALSVASVIQYIQPLTHCQPASSDVAIPPAVATLEVQVSLDLPAITPSAELACSTAPSTVPSSTLIAADSQVSSPVPPEPLLNNATLATPRIRYGSPPSPANKRRKCGGRHMRPWAGMPNIVYHQGVNGTQGYWGPEGMYPYDNMLMHYGDKNQFTAYGTMFINDTVVNGLHPYLFMGNGTILDGWMEAGNDTTALTK</sequence>
<keyword evidence="2" id="KW-1185">Reference proteome</keyword>
<dbReference type="Proteomes" id="UP001139981">
    <property type="component" value="Unassembled WGS sequence"/>
</dbReference>
<comment type="caution">
    <text evidence="1">The sequence shown here is derived from an EMBL/GenBank/DDBJ whole genome shotgun (WGS) entry which is preliminary data.</text>
</comment>
<accession>A0ACC1M1H2</accession>
<feature type="non-terminal residue" evidence="1">
    <location>
        <position position="479"/>
    </location>
</feature>
<gene>
    <name evidence="1" type="ORF">IWW38_003174</name>
</gene>
<organism evidence="1 2">
    <name type="scientific">Coemansia aciculifera</name>
    <dbReference type="NCBI Taxonomy" id="417176"/>
    <lineage>
        <taxon>Eukaryota</taxon>
        <taxon>Fungi</taxon>
        <taxon>Fungi incertae sedis</taxon>
        <taxon>Zoopagomycota</taxon>
        <taxon>Kickxellomycotina</taxon>
        <taxon>Kickxellomycetes</taxon>
        <taxon>Kickxellales</taxon>
        <taxon>Kickxellaceae</taxon>
        <taxon>Coemansia</taxon>
    </lineage>
</organism>
<reference evidence="1" key="1">
    <citation type="submission" date="2022-07" db="EMBL/GenBank/DDBJ databases">
        <title>Phylogenomic reconstructions and comparative analyses of Kickxellomycotina fungi.</title>
        <authorList>
            <person name="Reynolds N.K."/>
            <person name="Stajich J.E."/>
            <person name="Barry K."/>
            <person name="Grigoriev I.V."/>
            <person name="Crous P."/>
            <person name="Smith M.E."/>
        </authorList>
    </citation>
    <scope>NUCLEOTIDE SEQUENCE</scope>
    <source>
        <strain evidence="1">CBS 190363</strain>
    </source>
</reference>